<evidence type="ECO:0000256" key="2">
    <source>
        <dbReference type="PROSITE-ProRule" id="PRU00169"/>
    </source>
</evidence>
<evidence type="ECO:0000313" key="4">
    <source>
        <dbReference type="EMBL" id="MCW1932521.1"/>
    </source>
</evidence>
<comment type="caution">
    <text evidence="4">The sequence shown here is derived from an EMBL/GenBank/DDBJ whole genome shotgun (WGS) entry which is preliminary data.</text>
</comment>
<dbReference type="SMART" id="SM00448">
    <property type="entry name" value="REC"/>
    <property type="match status" value="1"/>
</dbReference>
<dbReference type="InterPro" id="IPR011006">
    <property type="entry name" value="CheY-like_superfamily"/>
</dbReference>
<dbReference type="PROSITE" id="PS50110">
    <property type="entry name" value="RESPONSE_REGULATORY"/>
    <property type="match status" value="1"/>
</dbReference>
<protein>
    <submittedName>
        <fullName evidence="4">Response regulator</fullName>
    </submittedName>
</protein>
<dbReference type="Gene3D" id="3.40.50.2300">
    <property type="match status" value="1"/>
</dbReference>
<evidence type="ECO:0000259" key="3">
    <source>
        <dbReference type="PROSITE" id="PS50110"/>
    </source>
</evidence>
<dbReference type="InterPro" id="IPR001789">
    <property type="entry name" value="Sig_transdc_resp-reg_receiver"/>
</dbReference>
<dbReference type="Proteomes" id="UP001208938">
    <property type="component" value="Unassembled WGS sequence"/>
</dbReference>
<proteinExistence type="predicted"/>
<accession>A0ABT3GYB0</accession>
<dbReference type="SUPFAM" id="SSF52172">
    <property type="entry name" value="CheY-like"/>
    <property type="match status" value="1"/>
</dbReference>
<feature type="domain" description="Response regulatory" evidence="3">
    <location>
        <begin position="5"/>
        <end position="122"/>
    </location>
</feature>
<dbReference type="RefSeq" id="WP_264505514.1">
    <property type="nucleotide sequence ID" value="NZ_JAPDFL010000001.1"/>
</dbReference>
<evidence type="ECO:0000313" key="5">
    <source>
        <dbReference type="Proteomes" id="UP001208938"/>
    </source>
</evidence>
<gene>
    <name evidence="4" type="ORF">OKW52_09690</name>
</gene>
<dbReference type="InterPro" id="IPR050595">
    <property type="entry name" value="Bact_response_regulator"/>
</dbReference>
<dbReference type="EMBL" id="JAPDFL010000001">
    <property type="protein sequence ID" value="MCW1932521.1"/>
    <property type="molecule type" value="Genomic_DNA"/>
</dbReference>
<feature type="modified residue" description="4-aspartylphosphate" evidence="2">
    <location>
        <position position="55"/>
    </location>
</feature>
<reference evidence="4 5" key="1">
    <citation type="submission" date="2022-10" db="EMBL/GenBank/DDBJ databases">
        <title>Pararhodobacter sp. nov., isolated from marine algae.</title>
        <authorList>
            <person name="Choi B.J."/>
            <person name="Kim J.M."/>
            <person name="Lee J.K."/>
            <person name="Choi D.G."/>
            <person name="Jeon C.O."/>
        </authorList>
    </citation>
    <scope>NUCLEOTIDE SEQUENCE [LARGE SCALE GENOMIC DNA]</scope>
    <source>
        <strain evidence="4 5">ZQ420</strain>
    </source>
</reference>
<dbReference type="PANTHER" id="PTHR44591:SF3">
    <property type="entry name" value="RESPONSE REGULATORY DOMAIN-CONTAINING PROTEIN"/>
    <property type="match status" value="1"/>
</dbReference>
<keyword evidence="5" id="KW-1185">Reference proteome</keyword>
<dbReference type="PANTHER" id="PTHR44591">
    <property type="entry name" value="STRESS RESPONSE REGULATOR PROTEIN 1"/>
    <property type="match status" value="1"/>
</dbReference>
<keyword evidence="1 2" id="KW-0597">Phosphoprotein</keyword>
<dbReference type="Pfam" id="PF00072">
    <property type="entry name" value="Response_reg"/>
    <property type="match status" value="1"/>
</dbReference>
<sequence length="127" mass="13910">MTRLRILQVEDDYDILDISKIALEAIGGHEVFQFSDGYEAVAKAEEISPDLILLDVLMPRLSGQETLEQLRGLPKCKQVPVIFMTAKTQEDVVNRLRDIGAAGIVIKPFDPIALSSDIATILSSTGV</sequence>
<organism evidence="4 5">
    <name type="scientific">Pararhodobacter zhoushanensis</name>
    <dbReference type="NCBI Taxonomy" id="2479545"/>
    <lineage>
        <taxon>Bacteria</taxon>
        <taxon>Pseudomonadati</taxon>
        <taxon>Pseudomonadota</taxon>
        <taxon>Alphaproteobacteria</taxon>
        <taxon>Rhodobacterales</taxon>
        <taxon>Paracoccaceae</taxon>
        <taxon>Pararhodobacter</taxon>
    </lineage>
</organism>
<name>A0ABT3GYB0_9RHOB</name>
<evidence type="ECO:0000256" key="1">
    <source>
        <dbReference type="ARBA" id="ARBA00022553"/>
    </source>
</evidence>